<accession>A0A4P9Y399</accession>
<feature type="non-terminal residue" evidence="1">
    <location>
        <position position="1"/>
    </location>
</feature>
<dbReference type="OrthoDB" id="5397701at2759"/>
<protein>
    <submittedName>
        <fullName evidence="1">Uncharacterized protein</fullName>
    </submittedName>
</protein>
<dbReference type="Proteomes" id="UP000267251">
    <property type="component" value="Unassembled WGS sequence"/>
</dbReference>
<reference evidence="2" key="1">
    <citation type="journal article" date="2018" name="Nat. Microbiol.">
        <title>Leveraging single-cell genomics to expand the fungal tree of life.</title>
        <authorList>
            <person name="Ahrendt S.R."/>
            <person name="Quandt C.A."/>
            <person name="Ciobanu D."/>
            <person name="Clum A."/>
            <person name="Salamov A."/>
            <person name="Andreopoulos B."/>
            <person name="Cheng J.F."/>
            <person name="Woyke T."/>
            <person name="Pelin A."/>
            <person name="Henrissat B."/>
            <person name="Reynolds N.K."/>
            <person name="Benny G.L."/>
            <person name="Smith M.E."/>
            <person name="James T.Y."/>
            <person name="Grigoriev I.V."/>
        </authorList>
    </citation>
    <scope>NUCLEOTIDE SEQUENCE [LARGE SCALE GENOMIC DNA]</scope>
</reference>
<sequence length="57" mass="6200">PDDILGSLEVRDGKIQPGSFQSMPSHRLVSSHGLFKLSEPLHEALMVRLAALSSSKE</sequence>
<dbReference type="AlphaFoldDB" id="A0A4P9Y399"/>
<organism evidence="1 2">
    <name type="scientific">Piptocephalis cylindrospora</name>
    <dbReference type="NCBI Taxonomy" id="1907219"/>
    <lineage>
        <taxon>Eukaryota</taxon>
        <taxon>Fungi</taxon>
        <taxon>Fungi incertae sedis</taxon>
        <taxon>Zoopagomycota</taxon>
        <taxon>Zoopagomycotina</taxon>
        <taxon>Zoopagomycetes</taxon>
        <taxon>Zoopagales</taxon>
        <taxon>Piptocephalidaceae</taxon>
        <taxon>Piptocephalis</taxon>
    </lineage>
</organism>
<name>A0A4P9Y399_9FUNG</name>
<gene>
    <name evidence="1" type="ORF">BJ684DRAFT_11268</name>
</gene>
<dbReference type="EMBL" id="KZ988275">
    <property type="protein sequence ID" value="RKP12591.1"/>
    <property type="molecule type" value="Genomic_DNA"/>
</dbReference>
<evidence type="ECO:0000313" key="2">
    <source>
        <dbReference type="Proteomes" id="UP000267251"/>
    </source>
</evidence>
<keyword evidence="2" id="KW-1185">Reference proteome</keyword>
<evidence type="ECO:0000313" key="1">
    <source>
        <dbReference type="EMBL" id="RKP12591.1"/>
    </source>
</evidence>
<proteinExistence type="predicted"/>